<feature type="non-terminal residue" evidence="3">
    <location>
        <position position="1"/>
    </location>
</feature>
<dbReference type="InterPro" id="IPR002913">
    <property type="entry name" value="START_lipid-bd_dom"/>
</dbReference>
<dbReference type="InterPro" id="IPR051213">
    <property type="entry name" value="START_lipid_transfer"/>
</dbReference>
<gene>
    <name evidence="3" type="ORF">IPOD504_LOCUS11834</name>
</gene>
<feature type="compositionally biased region" description="Basic and acidic residues" evidence="1">
    <location>
        <begin position="481"/>
        <end position="491"/>
    </location>
</feature>
<dbReference type="PANTHER" id="PTHR19308">
    <property type="entry name" value="PHOSPHATIDYLCHOLINE TRANSFER PROTEIN"/>
    <property type="match status" value="1"/>
</dbReference>
<feature type="region of interest" description="Disordered" evidence="1">
    <location>
        <begin position="416"/>
        <end position="491"/>
    </location>
</feature>
<evidence type="ECO:0000259" key="2">
    <source>
        <dbReference type="PROSITE" id="PS50848"/>
    </source>
</evidence>
<protein>
    <recommendedName>
        <fullName evidence="2">START domain-containing protein</fullName>
    </recommendedName>
</protein>
<feature type="domain" description="START" evidence="2">
    <location>
        <begin position="136"/>
        <end position="383"/>
    </location>
</feature>
<reference evidence="3" key="1">
    <citation type="submission" date="2022-03" db="EMBL/GenBank/DDBJ databases">
        <authorList>
            <person name="Martin H S."/>
        </authorList>
    </citation>
    <scope>NUCLEOTIDE SEQUENCE</scope>
</reference>
<dbReference type="Proteomes" id="UP000837857">
    <property type="component" value="Chromosome 29"/>
</dbReference>
<evidence type="ECO:0000313" key="4">
    <source>
        <dbReference type="Proteomes" id="UP000837857"/>
    </source>
</evidence>
<dbReference type="PROSITE" id="PS50848">
    <property type="entry name" value="START"/>
    <property type="match status" value="1"/>
</dbReference>
<proteinExistence type="predicted"/>
<name>A0ABN8IVD8_9NEOP</name>
<feature type="compositionally biased region" description="Basic and acidic residues" evidence="1">
    <location>
        <begin position="423"/>
        <end position="439"/>
    </location>
</feature>
<dbReference type="PANTHER" id="PTHR19308:SF8">
    <property type="entry name" value="STAR-RELATED LIPID TRANSFER PROTEIN 7, MITOCHONDRIAL"/>
    <property type="match status" value="1"/>
</dbReference>
<accession>A0ABN8IVD8</accession>
<feature type="region of interest" description="Disordered" evidence="1">
    <location>
        <begin position="244"/>
        <end position="276"/>
    </location>
</feature>
<evidence type="ECO:0000256" key="1">
    <source>
        <dbReference type="SAM" id="MobiDB-lite"/>
    </source>
</evidence>
<dbReference type="EMBL" id="OW152841">
    <property type="protein sequence ID" value="CAH2062273.1"/>
    <property type="molecule type" value="Genomic_DNA"/>
</dbReference>
<keyword evidence="4" id="KW-1185">Reference proteome</keyword>
<evidence type="ECO:0000313" key="3">
    <source>
        <dbReference type="EMBL" id="CAH2062273.1"/>
    </source>
</evidence>
<dbReference type="InterPro" id="IPR023393">
    <property type="entry name" value="START-like_dom_sf"/>
</dbReference>
<feature type="compositionally biased region" description="Low complexity" evidence="1">
    <location>
        <begin position="251"/>
        <end position="266"/>
    </location>
</feature>
<sequence length="555" mass="63452">MWDVKIRHLRLLDDVNTTNSPNQRLRPLSSIDQGNERKKVRKIVAIEKIYPQQAFFKPRRTLLLSVTAAYNSRSEEAADRDVGITDDELKGLLSELESVKSLMKSTLHCRSCGLRVSIDKKHAGVQYCDCKDGQPAEESSDGWVPYMEAEDVIIWRKEYKPGQGLYAYKVYGRYPDVRARDFAAVQLDGAYRRVWDAAVASLAVVQRAAKGVEGQAVLHWEVLWPRLFANRDYVYIRRHKEFDAPNERPPSECAPRAARPPRATEPGSNVHARAKRRSMEMYASERDGNSVLVDNKVYIIVSRSCEHPDVPQTKHAIRVMEYWSHMVVKTVQGSEKPGMEFVLTYYDEPAVGGMPGGVAAWASGRAAPAYLARMRRAARDYCQWAAGAPRDRQEMPDFTPFDPGRVDERIEDVAEQISEQDMESSKDGPEMETSERTKDQSTQTDDLQFATVDEKEDEKEEKRGEKIEAATNRTENEDNNTTERMEAKAERNYVEVKSKEKSVEAVENKRYEEKNGVQAETVTNNCTETKETASCEGDENNGTWWRYLYPFYYFV</sequence>
<dbReference type="Pfam" id="PF01852">
    <property type="entry name" value="START"/>
    <property type="match status" value="1"/>
</dbReference>
<organism evidence="3 4">
    <name type="scientific">Iphiclides podalirius</name>
    <name type="common">scarce swallowtail</name>
    <dbReference type="NCBI Taxonomy" id="110791"/>
    <lineage>
        <taxon>Eukaryota</taxon>
        <taxon>Metazoa</taxon>
        <taxon>Ecdysozoa</taxon>
        <taxon>Arthropoda</taxon>
        <taxon>Hexapoda</taxon>
        <taxon>Insecta</taxon>
        <taxon>Pterygota</taxon>
        <taxon>Neoptera</taxon>
        <taxon>Endopterygota</taxon>
        <taxon>Lepidoptera</taxon>
        <taxon>Glossata</taxon>
        <taxon>Ditrysia</taxon>
        <taxon>Papilionoidea</taxon>
        <taxon>Papilionidae</taxon>
        <taxon>Papilioninae</taxon>
        <taxon>Iphiclides</taxon>
    </lineage>
</organism>
<dbReference type="SUPFAM" id="SSF55961">
    <property type="entry name" value="Bet v1-like"/>
    <property type="match status" value="1"/>
</dbReference>
<dbReference type="Gene3D" id="3.30.530.20">
    <property type="match status" value="1"/>
</dbReference>